<evidence type="ECO:0000313" key="1">
    <source>
        <dbReference type="EMBL" id="KAL2736982.1"/>
    </source>
</evidence>
<dbReference type="EMBL" id="JAUDFV010000039">
    <property type="protein sequence ID" value="KAL2736982.1"/>
    <property type="molecule type" value="Genomic_DNA"/>
</dbReference>
<dbReference type="AlphaFoldDB" id="A0ABD2BW25"/>
<name>A0ABD2BW25_VESSQ</name>
<keyword evidence="2" id="KW-1185">Reference proteome</keyword>
<sequence length="70" mass="8189">MHIDLIHVIEKAILYTQSSRLQQMNNTRLSWDVRVGFCTLVTFFVDALHCMICQYQNSSTNIHSMQTLNK</sequence>
<accession>A0ABD2BW25</accession>
<dbReference type="Proteomes" id="UP001607302">
    <property type="component" value="Unassembled WGS sequence"/>
</dbReference>
<protein>
    <submittedName>
        <fullName evidence="1">Uncharacterized protein</fullName>
    </submittedName>
</protein>
<organism evidence="1 2">
    <name type="scientific">Vespula squamosa</name>
    <name type="common">Southern yellow jacket</name>
    <name type="synonym">Wasp</name>
    <dbReference type="NCBI Taxonomy" id="30214"/>
    <lineage>
        <taxon>Eukaryota</taxon>
        <taxon>Metazoa</taxon>
        <taxon>Ecdysozoa</taxon>
        <taxon>Arthropoda</taxon>
        <taxon>Hexapoda</taxon>
        <taxon>Insecta</taxon>
        <taxon>Pterygota</taxon>
        <taxon>Neoptera</taxon>
        <taxon>Endopterygota</taxon>
        <taxon>Hymenoptera</taxon>
        <taxon>Apocrita</taxon>
        <taxon>Aculeata</taxon>
        <taxon>Vespoidea</taxon>
        <taxon>Vespidae</taxon>
        <taxon>Vespinae</taxon>
        <taxon>Vespula</taxon>
    </lineage>
</organism>
<proteinExistence type="predicted"/>
<gene>
    <name evidence="1" type="ORF">V1478_002235</name>
</gene>
<evidence type="ECO:0000313" key="2">
    <source>
        <dbReference type="Proteomes" id="UP001607302"/>
    </source>
</evidence>
<comment type="caution">
    <text evidence="1">The sequence shown here is derived from an EMBL/GenBank/DDBJ whole genome shotgun (WGS) entry which is preliminary data.</text>
</comment>
<reference evidence="1 2" key="1">
    <citation type="journal article" date="2024" name="Ann. Entomol. Soc. Am.">
        <title>Genomic analyses of the southern and eastern yellowjacket wasps (Hymenoptera: Vespidae) reveal evolutionary signatures of social life.</title>
        <authorList>
            <person name="Catto M.A."/>
            <person name="Caine P.B."/>
            <person name="Orr S.E."/>
            <person name="Hunt B.G."/>
            <person name="Goodisman M.A.D."/>
        </authorList>
    </citation>
    <scope>NUCLEOTIDE SEQUENCE [LARGE SCALE GENOMIC DNA]</scope>
    <source>
        <strain evidence="1">233</strain>
        <tissue evidence="1">Head and thorax</tissue>
    </source>
</reference>